<evidence type="ECO:0000313" key="2">
    <source>
        <dbReference type="EMBL" id="CAB0011132.1"/>
    </source>
</evidence>
<reference evidence="2 3" key="1">
    <citation type="submission" date="2020-02" db="EMBL/GenBank/DDBJ databases">
        <authorList>
            <person name="Ferguson B K."/>
        </authorList>
    </citation>
    <scope>NUCLEOTIDE SEQUENCE [LARGE SCALE GENOMIC DNA]</scope>
</reference>
<sequence length="207" mass="23332">MISGMLHSGIKLQPTHPTPTIEHVNPAKLFIVQDAKQTPIEQHQQNLSPRHHRPSRKTCQNLCENGTYIILLNDTRKRHTYIQQNHIRTHIHTHTEEESPRTTLPRGRGDRTAPIVTAGHQRQADLPEEECRRIPLTLLTLGIASTAERARARMRNVKRKSFCVPDGTDEPSPCSGCVTRSAQSPMGAQWRNSSNASRTSRSDPKIP</sequence>
<protein>
    <submittedName>
        <fullName evidence="2">Uncharacterized protein</fullName>
    </submittedName>
</protein>
<organism evidence="2 3">
    <name type="scientific">Nesidiocoris tenuis</name>
    <dbReference type="NCBI Taxonomy" id="355587"/>
    <lineage>
        <taxon>Eukaryota</taxon>
        <taxon>Metazoa</taxon>
        <taxon>Ecdysozoa</taxon>
        <taxon>Arthropoda</taxon>
        <taxon>Hexapoda</taxon>
        <taxon>Insecta</taxon>
        <taxon>Pterygota</taxon>
        <taxon>Neoptera</taxon>
        <taxon>Paraneoptera</taxon>
        <taxon>Hemiptera</taxon>
        <taxon>Heteroptera</taxon>
        <taxon>Panheteroptera</taxon>
        <taxon>Cimicomorpha</taxon>
        <taxon>Miridae</taxon>
        <taxon>Dicyphina</taxon>
        <taxon>Nesidiocoris</taxon>
    </lineage>
</organism>
<evidence type="ECO:0000313" key="3">
    <source>
        <dbReference type="Proteomes" id="UP000479000"/>
    </source>
</evidence>
<keyword evidence="3" id="KW-1185">Reference proteome</keyword>
<dbReference type="AlphaFoldDB" id="A0A6H5H6R3"/>
<feature type="region of interest" description="Disordered" evidence="1">
    <location>
        <begin position="166"/>
        <end position="207"/>
    </location>
</feature>
<gene>
    <name evidence="2" type="ORF">NTEN_LOCUS16125</name>
</gene>
<proteinExistence type="predicted"/>
<dbReference type="EMBL" id="CADCXU010023746">
    <property type="protein sequence ID" value="CAB0011132.1"/>
    <property type="molecule type" value="Genomic_DNA"/>
</dbReference>
<name>A0A6H5H6R3_9HEMI</name>
<accession>A0A6H5H6R3</accession>
<evidence type="ECO:0000256" key="1">
    <source>
        <dbReference type="SAM" id="MobiDB-lite"/>
    </source>
</evidence>
<dbReference type="Proteomes" id="UP000479000">
    <property type="component" value="Unassembled WGS sequence"/>
</dbReference>